<dbReference type="EMBL" id="MTYH01000072">
    <property type="protein sequence ID" value="PNP40170.1"/>
    <property type="molecule type" value="Genomic_DNA"/>
</dbReference>
<sequence length="278" mass="32483">MSATIRHPPPLNDPRNSVQRHFISPTPNARIADDNGLNDILGVTQILENHDIPCFCVGISALKFYGAARDRREWEICVPTELAPKAHELFRSPPYSTTYIPISPVPHARIMSFLHTYKRYQIRDLPHIFVIVPSRDVHLDCRPNKIVRSLRGLPYPNLEDFFQSCLDRRDEIELTDLIDGTNVTNDWGESHLDLNGSHDVEWAREMKRRTDEWDPHVEGTSPPIDYWPTRPHSKREFWQQLVQTKMDRLDWSRPPEIFLTQYRIRNSSDPWTVMTNVA</sequence>
<protein>
    <submittedName>
        <fullName evidence="3">Uncharacterized protein</fullName>
    </submittedName>
</protein>
<evidence type="ECO:0000313" key="3">
    <source>
        <dbReference type="EMBL" id="PON20194.1"/>
    </source>
</evidence>
<evidence type="ECO:0000256" key="1">
    <source>
        <dbReference type="SAM" id="MobiDB-lite"/>
    </source>
</evidence>
<dbReference type="Proteomes" id="UP000054821">
    <property type="component" value="Unassembled WGS sequence"/>
</dbReference>
<accession>A0A0W7V8N8</accession>
<dbReference type="Proteomes" id="UP000236546">
    <property type="component" value="Unassembled WGS sequence"/>
</dbReference>
<name>A0A0W7V8N8_9HYPO</name>
<proteinExistence type="predicted"/>
<evidence type="ECO:0000313" key="5">
    <source>
        <dbReference type="Proteomes" id="UP000236546"/>
    </source>
</evidence>
<reference evidence="2 5" key="2">
    <citation type="submission" date="2017-02" db="EMBL/GenBank/DDBJ databases">
        <title>Genomes of Trichoderma spp. with biocontrol activity.</title>
        <authorList>
            <person name="Gardiner D."/>
            <person name="Kazan K."/>
            <person name="Vos C."/>
            <person name="Harvey P."/>
        </authorList>
    </citation>
    <scope>NUCLEOTIDE SEQUENCE [LARGE SCALE GENOMIC DNA]</scope>
    <source>
        <strain evidence="2 5">A5MH</strain>
    </source>
</reference>
<dbReference type="GeneID" id="29991040"/>
<dbReference type="AlphaFoldDB" id="A0A0W7V8N8"/>
<reference evidence="3 4" key="1">
    <citation type="journal article" date="2016" name="Genome Announc.">
        <title>Draft Whole-Genome Sequence of Trichoderma gamsii T6085, a Promising Biocontrol Agent of Fusarium Head Blight on Wheat.</title>
        <authorList>
            <person name="Baroncelli R."/>
            <person name="Zapparata A."/>
            <person name="Piaggeschi G."/>
            <person name="Sarrocco S."/>
            <person name="Vannacci G."/>
        </authorList>
    </citation>
    <scope>NUCLEOTIDE SEQUENCE [LARGE SCALE GENOMIC DNA]</scope>
    <source>
        <strain evidence="3 4">T6085</strain>
    </source>
</reference>
<organism evidence="3 4">
    <name type="scientific">Trichoderma gamsii</name>
    <dbReference type="NCBI Taxonomy" id="398673"/>
    <lineage>
        <taxon>Eukaryota</taxon>
        <taxon>Fungi</taxon>
        <taxon>Dikarya</taxon>
        <taxon>Ascomycota</taxon>
        <taxon>Pezizomycotina</taxon>
        <taxon>Sordariomycetes</taxon>
        <taxon>Hypocreomycetidae</taxon>
        <taxon>Hypocreales</taxon>
        <taxon>Hypocreaceae</taxon>
        <taxon>Trichoderma</taxon>
    </lineage>
</organism>
<keyword evidence="4" id="KW-1185">Reference proteome</keyword>
<dbReference type="RefSeq" id="XP_018655831.1">
    <property type="nucleotide sequence ID" value="XM_018810957.1"/>
</dbReference>
<dbReference type="OrthoDB" id="3259529at2759"/>
<evidence type="ECO:0000313" key="2">
    <source>
        <dbReference type="EMBL" id="PNP40170.1"/>
    </source>
</evidence>
<comment type="caution">
    <text evidence="3">The sequence shown here is derived from an EMBL/GenBank/DDBJ whole genome shotgun (WGS) entry which is preliminary data.</text>
</comment>
<feature type="region of interest" description="Disordered" evidence="1">
    <location>
        <begin position="1"/>
        <end position="20"/>
    </location>
</feature>
<dbReference type="EMBL" id="JPDN02000079">
    <property type="protein sequence ID" value="PON20194.1"/>
    <property type="molecule type" value="Genomic_DNA"/>
</dbReference>
<gene>
    <name evidence="3" type="ORF">TGAM01_v210950</name>
    <name evidence="2" type="ORF">TGAMA5MH_07825</name>
</gene>
<evidence type="ECO:0000313" key="4">
    <source>
        <dbReference type="Proteomes" id="UP000054821"/>
    </source>
</evidence>
<reference evidence="3" key="3">
    <citation type="submission" date="2017-08" db="EMBL/GenBank/DDBJ databases">
        <title>Trichoderma gamsii strain T6085, whole genome shotgun sequencing project.</title>
        <authorList>
            <person name="Baroncelli R."/>
        </authorList>
    </citation>
    <scope>NUCLEOTIDE SEQUENCE</scope>
    <source>
        <strain evidence="3">T6085</strain>
    </source>
</reference>